<keyword evidence="4" id="KW-0694">RNA-binding</keyword>
<comment type="subcellular location">
    <subcellularLocation>
        <location evidence="4">Plastid</location>
        <location evidence="4">Chloroplast</location>
    </subcellularLocation>
</comment>
<evidence type="ECO:0000256" key="3">
    <source>
        <dbReference type="ARBA" id="ARBA00023274"/>
    </source>
</evidence>
<proteinExistence type="inferred from homology"/>
<gene>
    <name evidence="4 5" type="primary">rpl23</name>
</gene>
<geneLocation type="chloroplast" evidence="5"/>
<dbReference type="SUPFAM" id="SSF54189">
    <property type="entry name" value="Ribosomal proteins S24e, L23 and L15e"/>
    <property type="match status" value="1"/>
</dbReference>
<dbReference type="RefSeq" id="YP_009145481.1">
    <property type="nucleotide sequence ID" value="NC_027287.1"/>
</dbReference>
<evidence type="ECO:0000256" key="2">
    <source>
        <dbReference type="ARBA" id="ARBA00022980"/>
    </source>
</evidence>
<keyword evidence="5" id="KW-0934">Plastid</keyword>
<organism evidence="5">
    <name type="scientific">Monomorphina parapyrum</name>
    <dbReference type="NCBI Taxonomy" id="1664066"/>
    <lineage>
        <taxon>Eukaryota</taxon>
        <taxon>Discoba</taxon>
        <taxon>Euglenozoa</taxon>
        <taxon>Euglenida</taxon>
        <taxon>Spirocuta</taxon>
        <taxon>Euglenophyceae</taxon>
        <taxon>Euglenales</taxon>
        <taxon>Euglenaceae</taxon>
        <taxon>Monomorphina</taxon>
    </lineage>
</organism>
<evidence type="ECO:0000256" key="1">
    <source>
        <dbReference type="ARBA" id="ARBA00006700"/>
    </source>
</evidence>
<dbReference type="InterPro" id="IPR013025">
    <property type="entry name" value="Ribosomal_uL23-like"/>
</dbReference>
<dbReference type="GO" id="GO:0006412">
    <property type="term" value="P:translation"/>
    <property type="evidence" value="ECO:0007669"/>
    <property type="project" value="UniProtKB-UniRule"/>
</dbReference>
<keyword evidence="5" id="KW-0150">Chloroplast</keyword>
<reference evidence="5" key="1">
    <citation type="journal article" date="2015" name="J. Eukaryot. Microbiol.">
        <title>Chloroplast Genome Evolution in the Euglenaceae.</title>
        <authorList>
            <person name="Bennett M.S."/>
            <person name="Triemer R.E."/>
        </authorList>
    </citation>
    <scope>NUCLEOTIDE SEQUENCE</scope>
    <source>
        <strain evidence="5">UTEX 2354</strain>
    </source>
</reference>
<evidence type="ECO:0000313" key="5">
    <source>
        <dbReference type="EMBL" id="AKL78954.1"/>
    </source>
</evidence>
<comment type="subunit">
    <text evidence="4">Part of the 50S ribosomal subunit.</text>
</comment>
<dbReference type="InterPro" id="IPR012678">
    <property type="entry name" value="Ribosomal_uL23/eL15/eS24_sf"/>
</dbReference>
<accession>A0A0G3VH48</accession>
<sequence>MIDLIKSQVLSEKATKLLEYNKYTFDVDVKFDKKQLKSIIQEVFDVEVVFINTYILPGKKRRLGKFEGFKNSYKRVFVTLKSDKTIPYFTAL</sequence>
<evidence type="ECO:0000256" key="4">
    <source>
        <dbReference type="HAMAP-Rule" id="MF_01369"/>
    </source>
</evidence>
<dbReference type="PANTHER" id="PTHR11620">
    <property type="entry name" value="60S RIBOSOMAL PROTEIN L23A"/>
    <property type="match status" value="1"/>
</dbReference>
<protein>
    <recommendedName>
        <fullName evidence="4">Large ribosomal subunit protein uL23c</fullName>
    </recommendedName>
</protein>
<dbReference type="GO" id="GO:1990904">
    <property type="term" value="C:ribonucleoprotein complex"/>
    <property type="evidence" value="ECO:0007669"/>
    <property type="project" value="UniProtKB-KW"/>
</dbReference>
<name>A0A0G3VH48_9EUGL</name>
<comment type="function">
    <text evidence="4">Binds to 23S rRNA.</text>
</comment>
<dbReference type="Gene3D" id="3.30.70.330">
    <property type="match status" value="1"/>
</dbReference>
<dbReference type="GO" id="GO:0003735">
    <property type="term" value="F:structural constituent of ribosome"/>
    <property type="evidence" value="ECO:0007669"/>
    <property type="project" value="InterPro"/>
</dbReference>
<dbReference type="GO" id="GO:0005840">
    <property type="term" value="C:ribosome"/>
    <property type="evidence" value="ECO:0007669"/>
    <property type="project" value="UniProtKB-KW"/>
</dbReference>
<keyword evidence="3 4" id="KW-0687">Ribonucleoprotein</keyword>
<dbReference type="EMBL" id="KP455987">
    <property type="protein sequence ID" value="AKL78954.1"/>
    <property type="molecule type" value="Genomic_DNA"/>
</dbReference>
<dbReference type="GeneID" id="24571404"/>
<comment type="similarity">
    <text evidence="1 4">Belongs to the universal ribosomal protein uL23 family.</text>
</comment>
<keyword evidence="4" id="KW-0699">rRNA-binding</keyword>
<dbReference type="GO" id="GO:0009507">
    <property type="term" value="C:chloroplast"/>
    <property type="evidence" value="ECO:0007669"/>
    <property type="project" value="UniProtKB-SubCell"/>
</dbReference>
<dbReference type="InterPro" id="IPR012677">
    <property type="entry name" value="Nucleotide-bd_a/b_plait_sf"/>
</dbReference>
<keyword evidence="2 4" id="KW-0689">Ribosomal protein</keyword>
<dbReference type="HAMAP" id="MF_01369_B">
    <property type="entry name" value="Ribosomal_uL23_B"/>
    <property type="match status" value="1"/>
</dbReference>
<dbReference type="AlphaFoldDB" id="A0A0G3VH48"/>
<dbReference type="Pfam" id="PF00276">
    <property type="entry name" value="Ribosomal_L23"/>
    <property type="match status" value="1"/>
</dbReference>
<dbReference type="GO" id="GO:0019843">
    <property type="term" value="F:rRNA binding"/>
    <property type="evidence" value="ECO:0007669"/>
    <property type="project" value="UniProtKB-UniRule"/>
</dbReference>